<dbReference type="Proteomes" id="UP000273119">
    <property type="component" value="Unassembled WGS sequence"/>
</dbReference>
<keyword evidence="2" id="KW-1185">Reference proteome</keyword>
<sequence>MRELSQEAKAALVVLRELGWTGAAADVATLPLGDATQRRIVRAALSRNGWYQLGSEVEEPDENTLENTDILAMYAARLGLPGARVASLLLLPNQDPNASRPQEEVEQAWRVTADLMAARSPAAEADFLQGFWGDFGRSSTFGASRHAALILQRIHDSALDLPDTVEYTKDFWAHVGARLDAVGKVYPWDVVKEPLPEAVLRARFSEHVRLTGQLGVQVTGPFATAVVEAMRRGWVPRQEVLDAALVAMDTAVRPADRKVWTTLLSDDLVMTAPELQAHRDRIIASLSVGDAPVVEALGIPLILAVEDPDLPEALLAVTAAATLKARKAVVAALRKRSVPAGEVGRECVQILEPWGQEHAPVAVALESLRGAWGLLDDPEADPEPQDEESAEFAWPATPPLWSVPRTDFGEPTLAALSEVAASLLRGNHEVTDLATERFLSLANRMARVDPDQVRGLMRSLSWNREMEYRAGLEEVADWAASKSPNPDSDLDPLDFRRTVQVAGHLGLSPVILSEPSWDDLRVDLADLTARLEELQAAGMAAFEADLVLALTRLEPASDAPELRARLAALDLPLMAWDREVRSESRAAAVVLEYVDDPVQEVVLTPAHRREAWVWSGAEVPASLRSVTQRLKGAGSIVKQGTLAVYPSWGDAVGPAMAWLANEDPENVPAATWQQVARRKAPLTPGLAINLLSGLRRSDQGEREVHFDAAKLAWERGLLRPGVPSLEYIDWVGTPLRPGATATSWVDAAEDGLLPVLWPLLDQLCAWAAASSRMPRDLGEVAAAMRRLAPSVVSAVHSGAAEASDLAVPGLRALAARSGKSQAILAAREALKTLPDAPSVAVVPAVNAQRFAADWPEGIADPPVLEDGALISGVDAPWFISSSKSAMILDLPGDDHRYRVSANVAHRLGHDLSCRVDRLDPGSDGSQTDTYKDELGWDQESRRLLARQAWNRDELTDYSQGLCAIAVGTLAYPGEWGDGARRSVRNLVTEGFLGATRVQGAARLLFNPADGVAFHADSLSPARMAGSLAKLPGLLPALWPILTEAVRAASGQEKAPRWLNGVLDVALDLAPVLAEAARRGLMPADWPGLAELAARPGKSAALTKARALVEALA</sequence>
<proteinExistence type="predicted"/>
<comment type="caution">
    <text evidence="1">The sequence shown here is derived from an EMBL/GenBank/DDBJ whole genome shotgun (WGS) entry which is preliminary data.</text>
</comment>
<reference evidence="1 2" key="1">
    <citation type="submission" date="2018-07" db="EMBL/GenBank/DDBJ databases">
        <title>Arthrobacter sp. nov., isolated from raw cow's milk with high bacterial count.</title>
        <authorList>
            <person name="Hahne J."/>
            <person name="Isele D."/>
            <person name="Lipski A."/>
        </authorList>
    </citation>
    <scope>NUCLEOTIDE SEQUENCE [LARGE SCALE GENOMIC DNA]</scope>
    <source>
        <strain evidence="1 2">JZ R-183</strain>
    </source>
</reference>
<protein>
    <submittedName>
        <fullName evidence="1">Uncharacterized protein</fullName>
    </submittedName>
</protein>
<dbReference type="AlphaFoldDB" id="A0A496PHN9"/>
<organism evidence="1 2">
    <name type="scientific">Galactobacter caseinivorans</name>
    <dbReference type="NCBI Taxonomy" id="2676123"/>
    <lineage>
        <taxon>Bacteria</taxon>
        <taxon>Bacillati</taxon>
        <taxon>Actinomycetota</taxon>
        <taxon>Actinomycetes</taxon>
        <taxon>Micrococcales</taxon>
        <taxon>Micrococcaceae</taxon>
        <taxon>Galactobacter</taxon>
    </lineage>
</organism>
<dbReference type="EMBL" id="QQXL01000006">
    <property type="protein sequence ID" value="RKW69970.1"/>
    <property type="molecule type" value="Genomic_DNA"/>
</dbReference>
<evidence type="ECO:0000313" key="1">
    <source>
        <dbReference type="EMBL" id="RKW69970.1"/>
    </source>
</evidence>
<accession>A0A496PHN9</accession>
<evidence type="ECO:0000313" key="2">
    <source>
        <dbReference type="Proteomes" id="UP000273119"/>
    </source>
</evidence>
<gene>
    <name evidence="1" type="ORF">DWQ67_10950</name>
</gene>
<dbReference type="RefSeq" id="WP_121485642.1">
    <property type="nucleotide sequence ID" value="NZ_QQXL01000006.1"/>
</dbReference>
<name>A0A496PHN9_9MICC</name>